<evidence type="ECO:0000313" key="1">
    <source>
        <dbReference type="EMBL" id="SDF87629.1"/>
    </source>
</evidence>
<accession>A0A1G7PPV2</accession>
<name>A0A1G7PPV2_9RHOB</name>
<dbReference type="AlphaFoldDB" id="A0A1G7PPV2"/>
<proteinExistence type="predicted"/>
<dbReference type="RefSeq" id="WP_074645928.1">
    <property type="nucleotide sequence ID" value="NZ_FNBL01000008.1"/>
</dbReference>
<organism evidence="1 2">
    <name type="scientific">Celeribacter baekdonensis</name>
    <dbReference type="NCBI Taxonomy" id="875171"/>
    <lineage>
        <taxon>Bacteria</taxon>
        <taxon>Pseudomonadati</taxon>
        <taxon>Pseudomonadota</taxon>
        <taxon>Alphaproteobacteria</taxon>
        <taxon>Rhodobacterales</taxon>
        <taxon>Roseobacteraceae</taxon>
        <taxon>Celeribacter</taxon>
    </lineage>
</organism>
<dbReference type="OrthoDB" id="7871881at2"/>
<sequence>MNTHTDTRSVAYIDTFAIEQQAHQMRAEAAREMVLAFGKWLRRRFAASHASKSHASKLA</sequence>
<evidence type="ECO:0000313" key="2">
    <source>
        <dbReference type="Proteomes" id="UP000182284"/>
    </source>
</evidence>
<gene>
    <name evidence="1" type="ORF">SAMN04488117_10893</name>
</gene>
<dbReference type="NCBIfam" id="NF046098">
    <property type="entry name" value="RSP_7527_fam"/>
    <property type="match status" value="1"/>
</dbReference>
<dbReference type="Proteomes" id="UP000182284">
    <property type="component" value="Unassembled WGS sequence"/>
</dbReference>
<protein>
    <submittedName>
        <fullName evidence="1">Uncharacterized protein</fullName>
    </submittedName>
</protein>
<dbReference type="EMBL" id="FNBL01000008">
    <property type="protein sequence ID" value="SDF87629.1"/>
    <property type="molecule type" value="Genomic_DNA"/>
</dbReference>
<dbReference type="InterPro" id="IPR058227">
    <property type="entry name" value="RSP_7527-like"/>
</dbReference>
<reference evidence="1 2" key="1">
    <citation type="submission" date="2016-10" db="EMBL/GenBank/DDBJ databases">
        <authorList>
            <person name="de Groot N.N."/>
        </authorList>
    </citation>
    <scope>NUCLEOTIDE SEQUENCE [LARGE SCALE GENOMIC DNA]</scope>
    <source>
        <strain evidence="1 2">DSM 27375</strain>
    </source>
</reference>